<evidence type="ECO:0000313" key="2">
    <source>
        <dbReference type="EMBL" id="MPL56093.1"/>
    </source>
</evidence>
<dbReference type="SUPFAM" id="SSF54534">
    <property type="entry name" value="FKBP-like"/>
    <property type="match status" value="1"/>
</dbReference>
<dbReference type="InterPro" id="IPR001437">
    <property type="entry name" value="Tscrpt_elong_fac_GreA/B_C"/>
</dbReference>
<dbReference type="InterPro" id="IPR018151">
    <property type="entry name" value="TF_GreA/GreB_CS"/>
</dbReference>
<dbReference type="GO" id="GO:0070063">
    <property type="term" value="F:RNA polymerase binding"/>
    <property type="evidence" value="ECO:0007669"/>
    <property type="project" value="InterPro"/>
</dbReference>
<keyword evidence="2" id="KW-0418">Kinase</keyword>
<dbReference type="AlphaFoldDB" id="A0A644SN84"/>
<accession>A0A644SN84</accession>
<gene>
    <name evidence="2" type="primary">rnk_1</name>
    <name evidence="2" type="ORF">SDC9_01575</name>
</gene>
<dbReference type="InterPro" id="IPR023459">
    <property type="entry name" value="Tscrpt_elong_fac_GreA/B_fam"/>
</dbReference>
<keyword evidence="2" id="KW-0808">Transferase</keyword>
<dbReference type="GO" id="GO:0032784">
    <property type="term" value="P:regulation of DNA-templated transcription elongation"/>
    <property type="evidence" value="ECO:0007669"/>
    <property type="project" value="InterPro"/>
</dbReference>
<proteinExistence type="predicted"/>
<dbReference type="PIRSF" id="PIRSF006092">
    <property type="entry name" value="GreA_GreB"/>
    <property type="match status" value="1"/>
</dbReference>
<dbReference type="GO" id="GO:0006354">
    <property type="term" value="P:DNA-templated transcription elongation"/>
    <property type="evidence" value="ECO:0007669"/>
    <property type="project" value="TreeGrafter"/>
</dbReference>
<protein>
    <submittedName>
        <fullName evidence="2">Regulator of nucleoside diphosphate kinase</fullName>
    </submittedName>
</protein>
<evidence type="ECO:0000259" key="1">
    <source>
        <dbReference type="Pfam" id="PF01272"/>
    </source>
</evidence>
<dbReference type="PANTHER" id="PTHR30437">
    <property type="entry name" value="TRANSCRIPTION ELONGATION FACTOR GREA"/>
    <property type="match status" value="1"/>
</dbReference>
<feature type="domain" description="Transcription elongation factor GreA/GreB C-terminal" evidence="1">
    <location>
        <begin position="51"/>
        <end position="124"/>
    </location>
</feature>
<dbReference type="InterPro" id="IPR036953">
    <property type="entry name" value="GreA/GreB_C_sf"/>
</dbReference>
<sequence length="136" mass="15350">MKKVTLTKNDYTRIYKAITDAKNSKTINSNEAEKLLSELSKAEIVPSEKIDKDVVTMNSEVKLFFENTQKEQSFKIVYPQDANLKENKISIFSPIATALIGYKIGDEIEWIVPGGMTKIKIVDLIYQPEAAGDFDL</sequence>
<dbReference type="PANTHER" id="PTHR30437:SF5">
    <property type="entry name" value="REGULATOR OF NUCLEOSIDE DIPHOSPHATE KINASE"/>
    <property type="match status" value="1"/>
</dbReference>
<dbReference type="NCBIfam" id="NF004396">
    <property type="entry name" value="PRK05753.1"/>
    <property type="match status" value="1"/>
</dbReference>
<dbReference type="Gene3D" id="3.10.50.30">
    <property type="entry name" value="Transcription elongation factor, GreA/GreB, C-terminal domain"/>
    <property type="match status" value="1"/>
</dbReference>
<comment type="caution">
    <text evidence="2">The sequence shown here is derived from an EMBL/GenBank/DDBJ whole genome shotgun (WGS) entry which is preliminary data.</text>
</comment>
<reference evidence="2" key="1">
    <citation type="submission" date="2019-08" db="EMBL/GenBank/DDBJ databases">
        <authorList>
            <person name="Kucharzyk K."/>
            <person name="Murdoch R.W."/>
            <person name="Higgins S."/>
            <person name="Loffler F."/>
        </authorList>
    </citation>
    <scope>NUCLEOTIDE SEQUENCE</scope>
</reference>
<name>A0A644SN84_9ZZZZ</name>
<organism evidence="2">
    <name type="scientific">bioreactor metagenome</name>
    <dbReference type="NCBI Taxonomy" id="1076179"/>
    <lineage>
        <taxon>unclassified sequences</taxon>
        <taxon>metagenomes</taxon>
        <taxon>ecological metagenomes</taxon>
    </lineage>
</organism>
<dbReference type="GO" id="GO:0003677">
    <property type="term" value="F:DNA binding"/>
    <property type="evidence" value="ECO:0007669"/>
    <property type="project" value="InterPro"/>
</dbReference>
<dbReference type="Pfam" id="PF01272">
    <property type="entry name" value="GreA_GreB"/>
    <property type="match status" value="1"/>
</dbReference>
<dbReference type="PROSITE" id="PS00830">
    <property type="entry name" value="GREAB_2"/>
    <property type="match status" value="1"/>
</dbReference>
<dbReference type="EMBL" id="VSSQ01000002">
    <property type="protein sequence ID" value="MPL56093.1"/>
    <property type="molecule type" value="Genomic_DNA"/>
</dbReference>
<dbReference type="GO" id="GO:0016301">
    <property type="term" value="F:kinase activity"/>
    <property type="evidence" value="ECO:0007669"/>
    <property type="project" value="UniProtKB-KW"/>
</dbReference>